<evidence type="ECO:0000256" key="1">
    <source>
        <dbReference type="ARBA" id="ARBA00010415"/>
    </source>
</evidence>
<name>A0A158R4G3_9BILA</name>
<dbReference type="InterPro" id="IPR019050">
    <property type="entry name" value="FDF_dom"/>
</dbReference>
<feature type="short sequence motif" description="TFG box" evidence="3">
    <location>
        <begin position="366"/>
        <end position="386"/>
    </location>
</feature>
<dbReference type="AlphaFoldDB" id="A0A158R4G3"/>
<comment type="similarity">
    <text evidence="1">Belongs to the LSM14 family.</text>
</comment>
<keyword evidence="9" id="KW-1185">Reference proteome</keyword>
<dbReference type="GO" id="GO:0003723">
    <property type="term" value="F:RNA binding"/>
    <property type="evidence" value="ECO:0007669"/>
    <property type="project" value="InterPro"/>
</dbReference>
<dbReference type="GO" id="GO:0005737">
    <property type="term" value="C:cytoplasm"/>
    <property type="evidence" value="ECO:0007669"/>
    <property type="project" value="UniProtKB-ARBA"/>
</dbReference>
<evidence type="ECO:0000259" key="7">
    <source>
        <dbReference type="PROSITE" id="PS51536"/>
    </source>
</evidence>
<dbReference type="InterPro" id="IPR010920">
    <property type="entry name" value="LSM_dom_sf"/>
</dbReference>
<reference evidence="10" key="1">
    <citation type="submission" date="2016-04" db="UniProtKB">
        <authorList>
            <consortium name="WormBaseParasite"/>
        </authorList>
    </citation>
    <scope>IDENTIFICATION</scope>
</reference>
<proteinExistence type="inferred from homology"/>
<dbReference type="PROSITE" id="PS52002">
    <property type="entry name" value="SM"/>
    <property type="match status" value="1"/>
</dbReference>
<feature type="region of interest" description="Disordered" evidence="4">
    <location>
        <begin position="252"/>
        <end position="275"/>
    </location>
</feature>
<dbReference type="PROSITE" id="PS51512">
    <property type="entry name" value="DFDF"/>
    <property type="match status" value="1"/>
</dbReference>
<dbReference type="InterPro" id="IPR025761">
    <property type="entry name" value="FFD_box"/>
</dbReference>
<evidence type="ECO:0000256" key="3">
    <source>
        <dbReference type="PROSITE-ProRule" id="PRU00869"/>
    </source>
</evidence>
<protein>
    <submittedName>
        <fullName evidence="10">LSM14 domain-containing protein</fullName>
    </submittedName>
</protein>
<feature type="domain" description="FFD box profile" evidence="6">
    <location>
        <begin position="342"/>
        <end position="358"/>
    </location>
</feature>
<dbReference type="SUPFAM" id="SSF50182">
    <property type="entry name" value="Sm-like ribonucleoproteins"/>
    <property type="match status" value="1"/>
</dbReference>
<feature type="region of interest" description="Disordered" evidence="4">
    <location>
        <begin position="299"/>
        <end position="341"/>
    </location>
</feature>
<dbReference type="WBParaSite" id="SMUV_0000334901-mRNA-1">
    <property type="protein sequence ID" value="SMUV_0000334901-mRNA-1"/>
    <property type="gene ID" value="SMUV_0000334901"/>
</dbReference>
<dbReference type="STRING" id="451379.A0A158R4G3"/>
<dbReference type="InterPro" id="IPR025768">
    <property type="entry name" value="TFG_box"/>
</dbReference>
<dbReference type="SMART" id="SM01199">
    <property type="entry name" value="FDF"/>
    <property type="match status" value="1"/>
</dbReference>
<evidence type="ECO:0000259" key="5">
    <source>
        <dbReference type="PROSITE" id="PS51512"/>
    </source>
</evidence>
<evidence type="ECO:0000256" key="4">
    <source>
        <dbReference type="SAM" id="MobiDB-lite"/>
    </source>
</evidence>
<feature type="domain" description="Sm" evidence="8">
    <location>
        <begin position="19"/>
        <end position="101"/>
    </location>
</feature>
<dbReference type="Proteomes" id="UP000046393">
    <property type="component" value="Unplaced"/>
</dbReference>
<dbReference type="InterPro" id="IPR025762">
    <property type="entry name" value="DFDF"/>
</dbReference>
<dbReference type="PANTHER" id="PTHR13586:SF0">
    <property type="entry name" value="TRAILER HITCH, ISOFORM H"/>
    <property type="match status" value="1"/>
</dbReference>
<dbReference type="Pfam" id="PF09532">
    <property type="entry name" value="FDF"/>
    <property type="match status" value="1"/>
</dbReference>
<dbReference type="InterPro" id="IPR047575">
    <property type="entry name" value="Sm"/>
</dbReference>
<evidence type="ECO:0000259" key="8">
    <source>
        <dbReference type="PROSITE" id="PS52002"/>
    </source>
</evidence>
<evidence type="ECO:0000256" key="2">
    <source>
        <dbReference type="PROSITE-ProRule" id="PRU00846"/>
    </source>
</evidence>
<evidence type="ECO:0000313" key="9">
    <source>
        <dbReference type="Proteomes" id="UP000046393"/>
    </source>
</evidence>
<feature type="compositionally biased region" description="Polar residues" evidence="4">
    <location>
        <begin position="142"/>
        <end position="153"/>
    </location>
</feature>
<dbReference type="Gene3D" id="2.30.30.100">
    <property type="match status" value="1"/>
</dbReference>
<dbReference type="CDD" id="cd01736">
    <property type="entry name" value="LSm14_N"/>
    <property type="match status" value="1"/>
</dbReference>
<dbReference type="InterPro" id="IPR025609">
    <property type="entry name" value="Lsm14-like_N"/>
</dbReference>
<sequence length="415" mass="45477">MVWTGRAYKHVRRAVSLKLVMAQQTPYIGSKISLISKLDIRYEGILYTVDTNESTIALAKVRSFGTEDRPTPNPVAGRDDVYEYIIFKAKDIKDLIVCDTPKPVVELSSGLPYDPAIITVSQSHTAGMPSQAAVGSGLNAVSGGSSRSDSPNHVSPGVEGVSSGLSRAPGTGRSQRGAASAGQYPGDQSKNRGGFIQQIHLPYTANSNAMHMIGNNRPPPIQLPPNYNNVPPAGTQSYYPGFRSTGGQRDYYARGSGGQRGSRGGASGKPMQKEKQIKFESDYDFEKANEQFQETLSSITKEMSKTTLDEDGSDKSSGTAEKKSTTKEEAGVVDEQNSEETSFYDKSRSFFDRISCESLEKQEGKQAKLDWRKERETNQETFGHSAVRSLAFRRGRGMRGGRGMNYRRNDGFRFN</sequence>
<accession>A0A158R4G3</accession>
<organism evidence="9 10">
    <name type="scientific">Syphacia muris</name>
    <dbReference type="NCBI Taxonomy" id="451379"/>
    <lineage>
        <taxon>Eukaryota</taxon>
        <taxon>Metazoa</taxon>
        <taxon>Ecdysozoa</taxon>
        <taxon>Nematoda</taxon>
        <taxon>Chromadorea</taxon>
        <taxon>Rhabditida</taxon>
        <taxon>Spirurina</taxon>
        <taxon>Oxyuridomorpha</taxon>
        <taxon>Oxyuroidea</taxon>
        <taxon>Oxyuridae</taxon>
        <taxon>Syphacia</taxon>
    </lineage>
</organism>
<feature type="domain" description="DFDF" evidence="5">
    <location>
        <begin position="271"/>
        <end position="307"/>
    </location>
</feature>
<dbReference type="Pfam" id="PF12701">
    <property type="entry name" value="LSM14"/>
    <property type="match status" value="1"/>
</dbReference>
<evidence type="ECO:0000259" key="6">
    <source>
        <dbReference type="PROSITE" id="PS51513"/>
    </source>
</evidence>
<dbReference type="PANTHER" id="PTHR13586">
    <property type="entry name" value="SCD6 PROTEIN-RELATED"/>
    <property type="match status" value="1"/>
</dbReference>
<evidence type="ECO:0000313" key="10">
    <source>
        <dbReference type="WBParaSite" id="SMUV_0000334901-mRNA-1"/>
    </source>
</evidence>
<dbReference type="SMART" id="SM01271">
    <property type="entry name" value="LSM14"/>
    <property type="match status" value="1"/>
</dbReference>
<feature type="short sequence motif" description="FFD box" evidence="2">
    <location>
        <begin position="342"/>
        <end position="358"/>
    </location>
</feature>
<feature type="compositionally biased region" description="Basic and acidic residues" evidence="4">
    <location>
        <begin position="320"/>
        <end position="330"/>
    </location>
</feature>
<feature type="region of interest" description="Disordered" evidence="4">
    <location>
        <begin position="128"/>
        <end position="193"/>
    </location>
</feature>
<feature type="compositionally biased region" description="Gly residues" evidence="4">
    <location>
        <begin position="255"/>
        <end position="267"/>
    </location>
</feature>
<dbReference type="PROSITE" id="PS51536">
    <property type="entry name" value="TFG"/>
    <property type="match status" value="1"/>
</dbReference>
<feature type="domain" description="TFG box profile" evidence="7">
    <location>
        <begin position="366"/>
        <end position="386"/>
    </location>
</feature>
<dbReference type="PROSITE" id="PS51513">
    <property type="entry name" value="FFD"/>
    <property type="match status" value="1"/>
</dbReference>